<dbReference type="PROSITE" id="PS50164">
    <property type="entry name" value="GIY_YIG"/>
    <property type="match status" value="1"/>
</dbReference>
<dbReference type="RefSeq" id="WP_259092679.1">
    <property type="nucleotide sequence ID" value="NZ_BAAAZC010000002.1"/>
</dbReference>
<dbReference type="CDD" id="cd10448">
    <property type="entry name" value="GIY-YIG_unchar_3"/>
    <property type="match status" value="1"/>
</dbReference>
<accession>A0ABP7P2F4</accession>
<gene>
    <name evidence="3" type="ORF">GCM10022210_01590</name>
</gene>
<protein>
    <submittedName>
        <fullName evidence="3">GIY-YIG nuclease family protein</fullName>
    </submittedName>
</protein>
<dbReference type="SUPFAM" id="SSF82771">
    <property type="entry name" value="GIY-YIG endonuclease"/>
    <property type="match status" value="1"/>
</dbReference>
<dbReference type="EMBL" id="BAAAZC010000002">
    <property type="protein sequence ID" value="GAA3958034.1"/>
    <property type="molecule type" value="Genomic_DNA"/>
</dbReference>
<name>A0ABP7P2F4_9SPHI</name>
<evidence type="ECO:0000313" key="3">
    <source>
        <dbReference type="EMBL" id="GAA3958034.1"/>
    </source>
</evidence>
<feature type="domain" description="GIY-YIG" evidence="2">
    <location>
        <begin position="4"/>
        <end position="81"/>
    </location>
</feature>
<organism evidence="3 4">
    <name type="scientific">Mucilaginibacter dorajii</name>
    <dbReference type="NCBI Taxonomy" id="692994"/>
    <lineage>
        <taxon>Bacteria</taxon>
        <taxon>Pseudomonadati</taxon>
        <taxon>Bacteroidota</taxon>
        <taxon>Sphingobacteriia</taxon>
        <taxon>Sphingobacteriales</taxon>
        <taxon>Sphingobacteriaceae</taxon>
        <taxon>Mucilaginibacter</taxon>
    </lineage>
</organism>
<dbReference type="SMART" id="SM00465">
    <property type="entry name" value="GIYc"/>
    <property type="match status" value="1"/>
</dbReference>
<dbReference type="InterPro" id="IPR000305">
    <property type="entry name" value="GIY-YIG_endonuc"/>
</dbReference>
<dbReference type="PANTHER" id="PTHR34477">
    <property type="entry name" value="UPF0213 PROTEIN YHBQ"/>
    <property type="match status" value="1"/>
</dbReference>
<evidence type="ECO:0000259" key="2">
    <source>
        <dbReference type="PROSITE" id="PS50164"/>
    </source>
</evidence>
<evidence type="ECO:0000256" key="1">
    <source>
        <dbReference type="ARBA" id="ARBA00007435"/>
    </source>
</evidence>
<dbReference type="InterPro" id="IPR035901">
    <property type="entry name" value="GIY-YIG_endonuc_sf"/>
</dbReference>
<dbReference type="Pfam" id="PF01541">
    <property type="entry name" value="GIY-YIG"/>
    <property type="match status" value="1"/>
</dbReference>
<comment type="similarity">
    <text evidence="1">Belongs to the UPF0213 family.</text>
</comment>
<sequence length="98" mass="12127">MLYKQGHIYIMSNTYRTTFHIGVTSDLRTRVWQHLNREGSVFVKKYKLYDLVYYEYFERIIDAIDREKQLKRWHHDWKVNLIKSVNEDMRDLKGELEL</sequence>
<evidence type="ECO:0000313" key="4">
    <source>
        <dbReference type="Proteomes" id="UP001500742"/>
    </source>
</evidence>
<dbReference type="Gene3D" id="3.40.1440.10">
    <property type="entry name" value="GIY-YIG endonuclease"/>
    <property type="match status" value="1"/>
</dbReference>
<dbReference type="InterPro" id="IPR050190">
    <property type="entry name" value="UPF0213_domain"/>
</dbReference>
<proteinExistence type="inferred from homology"/>
<reference evidence="4" key="1">
    <citation type="journal article" date="2019" name="Int. J. Syst. Evol. Microbiol.">
        <title>The Global Catalogue of Microorganisms (GCM) 10K type strain sequencing project: providing services to taxonomists for standard genome sequencing and annotation.</title>
        <authorList>
            <consortium name="The Broad Institute Genomics Platform"/>
            <consortium name="The Broad Institute Genome Sequencing Center for Infectious Disease"/>
            <person name="Wu L."/>
            <person name="Ma J."/>
        </authorList>
    </citation>
    <scope>NUCLEOTIDE SEQUENCE [LARGE SCALE GENOMIC DNA]</scope>
    <source>
        <strain evidence="4">JCM 16601</strain>
    </source>
</reference>
<keyword evidence="4" id="KW-1185">Reference proteome</keyword>
<dbReference type="PANTHER" id="PTHR34477:SF5">
    <property type="entry name" value="BSL5627 PROTEIN"/>
    <property type="match status" value="1"/>
</dbReference>
<dbReference type="Proteomes" id="UP001500742">
    <property type="component" value="Unassembled WGS sequence"/>
</dbReference>
<comment type="caution">
    <text evidence="3">The sequence shown here is derived from an EMBL/GenBank/DDBJ whole genome shotgun (WGS) entry which is preliminary data.</text>
</comment>